<name>A0A1E5GVI8_9ENTE</name>
<dbReference type="OrthoDB" id="2179278at2"/>
<feature type="DNA-binding region" description="OmpR/PhoB-type" evidence="4">
    <location>
        <begin position="127"/>
        <end position="229"/>
    </location>
</feature>
<dbReference type="InterPro" id="IPR001867">
    <property type="entry name" value="OmpR/PhoB-type_DNA-bd"/>
</dbReference>
<keyword evidence="7" id="KW-1185">Reference proteome</keyword>
<dbReference type="AlphaFoldDB" id="A0A1E5GVI8"/>
<comment type="caution">
    <text evidence="6">The sequence shown here is derived from an EMBL/GenBank/DDBJ whole genome shotgun (WGS) entry which is preliminary data.</text>
</comment>
<keyword evidence="1" id="KW-0805">Transcription regulation</keyword>
<dbReference type="GO" id="GO:0000160">
    <property type="term" value="P:phosphorelay signal transduction system"/>
    <property type="evidence" value="ECO:0007669"/>
    <property type="project" value="InterPro"/>
</dbReference>
<reference evidence="7" key="1">
    <citation type="submission" date="2016-09" db="EMBL/GenBank/DDBJ databases">
        <authorList>
            <person name="Gulvik C.A."/>
        </authorList>
    </citation>
    <scope>NUCLEOTIDE SEQUENCE [LARGE SCALE GENOMIC DNA]</scope>
    <source>
        <strain evidence="7">LMG 8895</strain>
    </source>
</reference>
<organism evidence="6 7">
    <name type="scientific">Enterococcus termitis</name>
    <dbReference type="NCBI Taxonomy" id="332950"/>
    <lineage>
        <taxon>Bacteria</taxon>
        <taxon>Bacillati</taxon>
        <taxon>Bacillota</taxon>
        <taxon>Bacilli</taxon>
        <taxon>Lactobacillales</taxon>
        <taxon>Enterococcaceae</taxon>
        <taxon>Enterococcus</taxon>
    </lineage>
</organism>
<dbReference type="EMBL" id="MIJY01000012">
    <property type="protein sequence ID" value="OEG16698.1"/>
    <property type="molecule type" value="Genomic_DNA"/>
</dbReference>
<dbReference type="Pfam" id="PF00486">
    <property type="entry name" value="Trans_reg_C"/>
    <property type="match status" value="1"/>
</dbReference>
<evidence type="ECO:0000256" key="4">
    <source>
        <dbReference type="PROSITE-ProRule" id="PRU01091"/>
    </source>
</evidence>
<dbReference type="RefSeq" id="WP_069663095.1">
    <property type="nucleotide sequence ID" value="NZ_JBHUJJ010000001.1"/>
</dbReference>
<dbReference type="Proteomes" id="UP000095094">
    <property type="component" value="Unassembled WGS sequence"/>
</dbReference>
<protein>
    <recommendedName>
        <fullName evidence="5">OmpR/PhoB-type domain-containing protein</fullName>
    </recommendedName>
</protein>
<evidence type="ECO:0000259" key="5">
    <source>
        <dbReference type="PROSITE" id="PS51755"/>
    </source>
</evidence>
<dbReference type="GO" id="GO:0006355">
    <property type="term" value="P:regulation of DNA-templated transcription"/>
    <property type="evidence" value="ECO:0007669"/>
    <property type="project" value="InterPro"/>
</dbReference>
<dbReference type="InterPro" id="IPR016032">
    <property type="entry name" value="Sig_transdc_resp-reg_C-effctor"/>
</dbReference>
<gene>
    <name evidence="6" type="ORF">BCR25_03620</name>
</gene>
<dbReference type="PROSITE" id="PS51755">
    <property type="entry name" value="OMPR_PHOB"/>
    <property type="match status" value="1"/>
</dbReference>
<evidence type="ECO:0000256" key="1">
    <source>
        <dbReference type="ARBA" id="ARBA00023015"/>
    </source>
</evidence>
<keyword evidence="2 4" id="KW-0238">DNA-binding</keyword>
<dbReference type="SUPFAM" id="SSF46894">
    <property type="entry name" value="C-terminal effector domain of the bipartite response regulators"/>
    <property type="match status" value="1"/>
</dbReference>
<evidence type="ECO:0000256" key="3">
    <source>
        <dbReference type="ARBA" id="ARBA00023163"/>
    </source>
</evidence>
<dbReference type="SMART" id="SM00862">
    <property type="entry name" value="Trans_reg_C"/>
    <property type="match status" value="1"/>
</dbReference>
<dbReference type="InterPro" id="IPR036388">
    <property type="entry name" value="WH-like_DNA-bd_sf"/>
</dbReference>
<sequence length="229" mass="26451">MYRIGVVNFEGDTSGWTQFQAQMPSDWELHQTASDEGAVFDLLILLENKPEQTGEICGQLLQLKKELDSLIWIWATAQNEMNRMVYLKLGADGVMTDHLKLEEWVLIVSNALRRKAMNGQHSEEKIVSKNNGGGLVLNIRNRSIMVNENDEIRLTNLEYKAMDILFQNVGETVTYEEIYKAIWGEKENEHRKVYRISNLIFHIRKKFEEEIGTSKAIRTVRSKGYVLTV</sequence>
<dbReference type="GO" id="GO:0003677">
    <property type="term" value="F:DNA binding"/>
    <property type="evidence" value="ECO:0007669"/>
    <property type="project" value="UniProtKB-UniRule"/>
</dbReference>
<dbReference type="CDD" id="cd00383">
    <property type="entry name" value="trans_reg_C"/>
    <property type="match status" value="1"/>
</dbReference>
<evidence type="ECO:0000256" key="2">
    <source>
        <dbReference type="ARBA" id="ARBA00023125"/>
    </source>
</evidence>
<dbReference type="Gene3D" id="1.10.10.10">
    <property type="entry name" value="Winged helix-like DNA-binding domain superfamily/Winged helix DNA-binding domain"/>
    <property type="match status" value="1"/>
</dbReference>
<keyword evidence="3" id="KW-0804">Transcription</keyword>
<accession>A0A1E5GVI8</accession>
<evidence type="ECO:0000313" key="7">
    <source>
        <dbReference type="Proteomes" id="UP000095094"/>
    </source>
</evidence>
<evidence type="ECO:0000313" key="6">
    <source>
        <dbReference type="EMBL" id="OEG16698.1"/>
    </source>
</evidence>
<proteinExistence type="predicted"/>
<feature type="domain" description="OmpR/PhoB-type" evidence="5">
    <location>
        <begin position="127"/>
        <end position="229"/>
    </location>
</feature>